<reference evidence="2" key="1">
    <citation type="submission" date="2017-02" db="UniProtKB">
        <authorList>
            <consortium name="WormBaseParasite"/>
        </authorList>
    </citation>
    <scope>IDENTIFICATION</scope>
</reference>
<name>A0A0N4W390_HAEPC</name>
<feature type="transmembrane region" description="Helical" evidence="1">
    <location>
        <begin position="20"/>
        <end position="38"/>
    </location>
</feature>
<keyword evidence="1" id="KW-1133">Transmembrane helix</keyword>
<accession>A0A0N4W390</accession>
<sequence length="54" mass="5899">LGYGGQGRRSISNLAPSRHALFTVGSLIAWIALELLLIHPPSILGNCFFYQCLL</sequence>
<keyword evidence="1" id="KW-0472">Membrane</keyword>
<proteinExistence type="predicted"/>
<dbReference type="WBParaSite" id="HPLM_0000426401-mRNA-1">
    <property type="protein sequence ID" value="HPLM_0000426401-mRNA-1"/>
    <property type="gene ID" value="HPLM_0000426401"/>
</dbReference>
<evidence type="ECO:0000313" key="2">
    <source>
        <dbReference type="WBParaSite" id="HPLM_0000426401-mRNA-1"/>
    </source>
</evidence>
<keyword evidence="1" id="KW-0812">Transmembrane</keyword>
<organism evidence="2">
    <name type="scientific">Haemonchus placei</name>
    <name type="common">Barber's pole worm</name>
    <dbReference type="NCBI Taxonomy" id="6290"/>
    <lineage>
        <taxon>Eukaryota</taxon>
        <taxon>Metazoa</taxon>
        <taxon>Ecdysozoa</taxon>
        <taxon>Nematoda</taxon>
        <taxon>Chromadorea</taxon>
        <taxon>Rhabditida</taxon>
        <taxon>Rhabditina</taxon>
        <taxon>Rhabditomorpha</taxon>
        <taxon>Strongyloidea</taxon>
        <taxon>Trichostrongylidae</taxon>
        <taxon>Haemonchus</taxon>
    </lineage>
</organism>
<evidence type="ECO:0000256" key="1">
    <source>
        <dbReference type="SAM" id="Phobius"/>
    </source>
</evidence>
<dbReference type="AlphaFoldDB" id="A0A0N4W390"/>
<protein>
    <submittedName>
        <fullName evidence="2">Ovule protein</fullName>
    </submittedName>
</protein>